<dbReference type="Pfam" id="PF24096">
    <property type="entry name" value="DUF7379"/>
    <property type="match status" value="1"/>
</dbReference>
<proteinExistence type="predicted"/>
<dbReference type="InterPro" id="IPR055803">
    <property type="entry name" value="DUF7379"/>
</dbReference>
<comment type="caution">
    <text evidence="3">The sequence shown here is derived from an EMBL/GenBank/DDBJ whole genome shotgun (WGS) entry which is preliminary data.</text>
</comment>
<organism evidence="3 4">
    <name type="scientific">Gelatiniphilus marinus</name>
    <dbReference type="NCBI Taxonomy" id="1759464"/>
    <lineage>
        <taxon>Bacteria</taxon>
        <taxon>Pseudomonadati</taxon>
        <taxon>Bacteroidota</taxon>
        <taxon>Flavobacteriia</taxon>
        <taxon>Flavobacteriales</taxon>
        <taxon>Flavobacteriaceae</taxon>
        <taxon>Gelatiniphilus</taxon>
    </lineage>
</organism>
<accession>A0ABW5JN89</accession>
<dbReference type="EMBL" id="JBHULK010000001">
    <property type="protein sequence ID" value="MFD2533925.1"/>
    <property type="molecule type" value="Genomic_DNA"/>
</dbReference>
<dbReference type="Gene3D" id="3.40.50.1820">
    <property type="entry name" value="alpha/beta hydrolase"/>
    <property type="match status" value="1"/>
</dbReference>
<name>A0ABW5JN89_9FLAO</name>
<dbReference type="InterPro" id="IPR003386">
    <property type="entry name" value="LACT/PDAT_acylTrfase"/>
</dbReference>
<evidence type="ECO:0000259" key="2">
    <source>
        <dbReference type="Pfam" id="PF24096"/>
    </source>
</evidence>
<keyword evidence="4" id="KW-1185">Reference proteome</keyword>
<sequence>MTKKAKITGVKREVATIDYIVPNTLDTKFELKSYIEVSSTRSENIMNTISFEENDLVALQFTDNTEWIGHPEDVQDIYDKKTLAKRSLSNEDYVFDIQIISEDVSRGFIKRAMVKVFSVFKPISKPKKALEMGIHKLAEAYDNRVQSHPGLYQLDSKFNRIEYANNLDTSKSILLLLHGTLSTTNDAFFKLNDKNEAWNDMVELYDNQILALEHHTLSVSPLQNALDFLKACPKGCSLDILSHSRGGLVADILAKCDHRNPIVGFSKNEIGILFSDDDEACNQELMQSINKVAKTKKITVNKVVRVAAPASGTTILSRRVDHFFNLFLNAVSLAFGIGNPIYHTAKAFLLELISQKENPEVLPGLNAMMPESLFQKMMNVSDTSVVSDLYNIAGDADVSGINFNSLKVILANLFYKDDNDLVVDTKRMEHGVKRKEGIYKFLAKGGSTNHFNYFSADNSSKAIIEALKANENNPTTLFVKHVYTEGERGILLDALSLEGVSLKPDSITKDVVIIVPGIMGSTLTNNNEDQWVDMRELNRGAIVNKLKIDAKKVDASGVIKKYYYQLAEHLSEKYDVITFEFDWRKSVQDAAKNLKTQLEGYLQNNSTKIHIVAHSMGGLVVRQCMIDHVDTWSKFKENVQNKFVMLGTPWLGSYLIMEVLTGHSKRVKQLAFIDFKHNRKELLNVFWKFPGVFELLPIEDDDVNRPFWQQNFWKSIDAQTNLKHMPDPKNNAQSLKDFKTYRDTIKKFLKDDLTNDHFRNIYYICGQSDQTVFDYSFKNRFLSKYKKLVYKATSNGDGSVTWKTGIPKQLLNTPNLYYSHTSHGDLANEAYIFQGISDILETGSTNRLSNQQPAMRSGEIISEVFESPEPLYDSKAVVEALFGTHKKSEPEAEFFNVKVIHGDLKMAAYPVMVGHFFMDLILSSEKALDGYLDNRLSQRLGIGYYPGEIGESEVFFNLKTQPKGAIVCGLGSTGGLTSYVLSKTVKQAVLKYAMFMRDNYTLPQAKKYATGISFVLMGIGYGKLPIEDSLKGILLGVAEANKQIKKTGEGLKLITEIEIVNYYESIASETYFSLTRLHNIDNRVVFNYSKGIRRRSGAKKKKIFQNNGYDWWFNLHINSIKENQEKINEPEKVTGFKYYASNGLARVEQEMVGIGLHKINHLLDEMSVSSNWDSRLSKSLFEMLIPNDFKNTFRNQNNLVIKLDKFAAQIPWELLHDCKTTDVPASVTSSFIRQLVTEDTTRFNQVTLNNIEAFVVGDPVYNQSDLQALPAAKAEAESVSNKLTKAGYNVNALMRSNAKNIMMELFSKHYKIMHFAGHGVYDPENNNVGIAIGNGICIDPAMINQIGYVPEFVFINCCFSGVLNAKDDKYSQNRYRLAANIGTQLIEMGVKAIVIAGWAVDDAAAKVFAETFYKRMLQGYDFGSAVQSARFKCHQEHKHTNTWGAYQCYGNQFYKFDTRQKSNTQLQEYVVSSQVHTDLDNLLISIRDKKEDEKTALIKLDGFIDKAEASNLLDAMVLEKEALIYDELGKTEVAFKKYKGLFEFDNGNYSIKALEQYCLVQSYRLEDIVSSAKKSNKKDAVSNTVSEYLDEIRLLTLAGRNASRLNIVGNAYKLTAKYLEGTEKIQQLKTAYAYYNEAMEMASDKHSGQYLDALSNMLFIGYILETLGDEKLLKRIKTNKAFEKVTDLPKYLENFRQELDDFDIADLDISVLIGMTEISYAILLVSNNNDGHQDQKILKWYKDIFHQIFSPRYINIEISQINFLLEYITDNEVVTCLNTIKTELNNLLKQ</sequence>
<protein>
    <submittedName>
        <fullName evidence="3">CHAT domain-containing protein</fullName>
    </submittedName>
</protein>
<dbReference type="RefSeq" id="WP_388013472.1">
    <property type="nucleotide sequence ID" value="NZ_JBHUDT010000001.1"/>
</dbReference>
<dbReference type="Proteomes" id="UP001597441">
    <property type="component" value="Unassembled WGS sequence"/>
</dbReference>
<evidence type="ECO:0000313" key="3">
    <source>
        <dbReference type="EMBL" id="MFD2533925.1"/>
    </source>
</evidence>
<evidence type="ECO:0000259" key="1">
    <source>
        <dbReference type="Pfam" id="PF12770"/>
    </source>
</evidence>
<reference evidence="4" key="1">
    <citation type="journal article" date="2019" name="Int. J. Syst. Evol. Microbiol.">
        <title>The Global Catalogue of Microorganisms (GCM) 10K type strain sequencing project: providing services to taxonomists for standard genome sequencing and annotation.</title>
        <authorList>
            <consortium name="The Broad Institute Genomics Platform"/>
            <consortium name="The Broad Institute Genome Sequencing Center for Infectious Disease"/>
            <person name="Wu L."/>
            <person name="Ma J."/>
        </authorList>
    </citation>
    <scope>NUCLEOTIDE SEQUENCE [LARGE SCALE GENOMIC DNA]</scope>
    <source>
        <strain evidence="4">KCTC 42903</strain>
    </source>
</reference>
<dbReference type="Pfam" id="PF02450">
    <property type="entry name" value="LCAT"/>
    <property type="match status" value="1"/>
</dbReference>
<dbReference type="SUPFAM" id="SSF53474">
    <property type="entry name" value="alpha/beta-Hydrolases"/>
    <property type="match status" value="1"/>
</dbReference>
<feature type="domain" description="DUF7379" evidence="2">
    <location>
        <begin position="174"/>
        <end position="255"/>
    </location>
</feature>
<dbReference type="Pfam" id="PF12770">
    <property type="entry name" value="CHAT"/>
    <property type="match status" value="1"/>
</dbReference>
<dbReference type="InterPro" id="IPR029058">
    <property type="entry name" value="AB_hydrolase_fold"/>
</dbReference>
<gene>
    <name evidence="3" type="ORF">ACFSQS_02325</name>
</gene>
<dbReference type="InterPro" id="IPR024983">
    <property type="entry name" value="CHAT_dom"/>
</dbReference>
<dbReference type="PANTHER" id="PTHR11440">
    <property type="entry name" value="LECITHIN-CHOLESTEROL ACYLTRANSFERASE-RELATED"/>
    <property type="match status" value="1"/>
</dbReference>
<evidence type="ECO:0000313" key="4">
    <source>
        <dbReference type="Proteomes" id="UP001597441"/>
    </source>
</evidence>
<feature type="domain" description="CHAT" evidence="1">
    <location>
        <begin position="1176"/>
        <end position="1451"/>
    </location>
</feature>